<dbReference type="AlphaFoldDB" id="A0A5N5LMF1"/>
<sequence length="108" mass="11996">MKWLVKKLGAAGGSGTSMILPLMSKGSNFRSDEDAGCKILGMEVNCRSVRSQVFRDRGYSYCHIDMLRSGDAYMDFSFTNSSIFAVNPSLTFPSFDIRFLLDAVLEFA</sequence>
<evidence type="ECO:0000313" key="2">
    <source>
        <dbReference type="Proteomes" id="UP000326939"/>
    </source>
</evidence>
<evidence type="ECO:0000313" key="1">
    <source>
        <dbReference type="EMBL" id="KAB5543994.1"/>
    </source>
</evidence>
<protein>
    <submittedName>
        <fullName evidence="1">Uncharacterized protein</fullName>
    </submittedName>
</protein>
<proteinExistence type="predicted"/>
<dbReference type="EMBL" id="VDCV01000008">
    <property type="protein sequence ID" value="KAB5543994.1"/>
    <property type="molecule type" value="Genomic_DNA"/>
</dbReference>
<dbReference type="Proteomes" id="UP000326939">
    <property type="component" value="Chromosome 8"/>
</dbReference>
<comment type="caution">
    <text evidence="1">The sequence shown here is derived from an EMBL/GenBank/DDBJ whole genome shotgun (WGS) entry which is preliminary data.</text>
</comment>
<reference evidence="2" key="1">
    <citation type="journal article" date="2019" name="Gigascience">
        <title>De novo genome assembly of the endangered Acer yangbiense, a plant species with extremely small populations endemic to Yunnan Province, China.</title>
        <authorList>
            <person name="Yang J."/>
            <person name="Wariss H.M."/>
            <person name="Tao L."/>
            <person name="Zhang R."/>
            <person name="Yun Q."/>
            <person name="Hollingsworth P."/>
            <person name="Dao Z."/>
            <person name="Luo G."/>
            <person name="Guo H."/>
            <person name="Ma Y."/>
            <person name="Sun W."/>
        </authorList>
    </citation>
    <scope>NUCLEOTIDE SEQUENCE [LARGE SCALE GENOMIC DNA]</scope>
    <source>
        <strain evidence="2">cv. br00</strain>
    </source>
</reference>
<gene>
    <name evidence="1" type="ORF">DKX38_012106</name>
</gene>
<name>A0A5N5LMF1_9ROSI</name>
<accession>A0A5N5LMF1</accession>
<keyword evidence="2" id="KW-1185">Reference proteome</keyword>
<organism evidence="1 2">
    <name type="scientific">Salix brachista</name>
    <dbReference type="NCBI Taxonomy" id="2182728"/>
    <lineage>
        <taxon>Eukaryota</taxon>
        <taxon>Viridiplantae</taxon>
        <taxon>Streptophyta</taxon>
        <taxon>Embryophyta</taxon>
        <taxon>Tracheophyta</taxon>
        <taxon>Spermatophyta</taxon>
        <taxon>Magnoliopsida</taxon>
        <taxon>eudicotyledons</taxon>
        <taxon>Gunneridae</taxon>
        <taxon>Pentapetalae</taxon>
        <taxon>rosids</taxon>
        <taxon>fabids</taxon>
        <taxon>Malpighiales</taxon>
        <taxon>Salicaceae</taxon>
        <taxon>Saliceae</taxon>
        <taxon>Salix</taxon>
    </lineage>
</organism>